<dbReference type="PANTHER" id="PTHR35795">
    <property type="entry name" value="SLR1885 PROTEIN"/>
    <property type="match status" value="1"/>
</dbReference>
<dbReference type="InterPro" id="IPR006674">
    <property type="entry name" value="HD_domain"/>
</dbReference>
<dbReference type="InterPro" id="IPR005249">
    <property type="entry name" value="YqeK"/>
</dbReference>
<dbReference type="GO" id="GO:0046872">
    <property type="term" value="F:metal ion binding"/>
    <property type="evidence" value="ECO:0007669"/>
    <property type="project" value="UniProtKB-KW"/>
</dbReference>
<evidence type="ECO:0000256" key="3">
    <source>
        <dbReference type="ARBA" id="ARBA00022741"/>
    </source>
</evidence>
<accession>A0A1T4XYQ7</accession>
<keyword evidence="2" id="KW-0479">Metal-binding</keyword>
<dbReference type="GO" id="GO:0000166">
    <property type="term" value="F:nucleotide binding"/>
    <property type="evidence" value="ECO:0007669"/>
    <property type="project" value="UniProtKB-KW"/>
</dbReference>
<evidence type="ECO:0000256" key="6">
    <source>
        <dbReference type="ARBA" id="ARBA00049417"/>
    </source>
</evidence>
<evidence type="ECO:0000256" key="1">
    <source>
        <dbReference type="ARBA" id="ARBA00012506"/>
    </source>
</evidence>
<keyword evidence="3" id="KW-0547">Nucleotide-binding</keyword>
<dbReference type="Gene3D" id="1.10.3210.10">
    <property type="entry name" value="Hypothetical protein af1432"/>
    <property type="match status" value="1"/>
</dbReference>
<dbReference type="InterPro" id="IPR003607">
    <property type="entry name" value="HD/PDEase_dom"/>
</dbReference>
<name>A0A1T4XYQ7_9CLOT</name>
<feature type="domain" description="HD" evidence="7">
    <location>
        <begin position="19"/>
        <end position="132"/>
    </location>
</feature>
<comment type="catalytic activity">
    <reaction evidence="6">
        <text>P(1),P(4)-bis(5'-adenosyl) tetraphosphate + H2O = 2 ADP + 2 H(+)</text>
        <dbReference type="Rhea" id="RHEA:24252"/>
        <dbReference type="ChEBI" id="CHEBI:15377"/>
        <dbReference type="ChEBI" id="CHEBI:15378"/>
        <dbReference type="ChEBI" id="CHEBI:58141"/>
        <dbReference type="ChEBI" id="CHEBI:456216"/>
        <dbReference type="EC" id="3.6.1.41"/>
    </reaction>
</comment>
<proteinExistence type="predicted"/>
<dbReference type="EMBL" id="FUYH01000016">
    <property type="protein sequence ID" value="SKA94646.1"/>
    <property type="molecule type" value="Genomic_DNA"/>
</dbReference>
<evidence type="ECO:0000313" key="9">
    <source>
        <dbReference type="Proteomes" id="UP000190105"/>
    </source>
</evidence>
<dbReference type="AlphaFoldDB" id="A0A1T4XYQ7"/>
<dbReference type="STRING" id="1147123.SAMN05443428_11640"/>
<dbReference type="Proteomes" id="UP000190105">
    <property type="component" value="Unassembled WGS sequence"/>
</dbReference>
<dbReference type="NCBIfam" id="TIGR00488">
    <property type="entry name" value="bis(5'-nucleosyl)-tetraphosphatase (symmetrical) YqeK"/>
    <property type="match status" value="1"/>
</dbReference>
<reference evidence="9" key="1">
    <citation type="submission" date="2017-02" db="EMBL/GenBank/DDBJ databases">
        <authorList>
            <person name="Varghese N."/>
            <person name="Submissions S."/>
        </authorList>
    </citation>
    <scope>NUCLEOTIDE SEQUENCE [LARGE SCALE GENOMIC DNA]</scope>
    <source>
        <strain evidence="9">USBA 833</strain>
    </source>
</reference>
<dbReference type="GO" id="GO:0008803">
    <property type="term" value="F:bis(5'-nucleosyl)-tetraphosphatase (symmetrical) activity"/>
    <property type="evidence" value="ECO:0007669"/>
    <property type="project" value="UniProtKB-EC"/>
</dbReference>
<evidence type="ECO:0000256" key="4">
    <source>
        <dbReference type="ARBA" id="ARBA00022801"/>
    </source>
</evidence>
<organism evidence="8 9">
    <name type="scientific">Caloramator quimbayensis</name>
    <dbReference type="NCBI Taxonomy" id="1147123"/>
    <lineage>
        <taxon>Bacteria</taxon>
        <taxon>Bacillati</taxon>
        <taxon>Bacillota</taxon>
        <taxon>Clostridia</taxon>
        <taxon>Eubacteriales</taxon>
        <taxon>Clostridiaceae</taxon>
        <taxon>Caloramator</taxon>
    </lineage>
</organism>
<dbReference type="CDD" id="cd00077">
    <property type="entry name" value="HDc"/>
    <property type="match status" value="1"/>
</dbReference>
<dbReference type="EC" id="3.6.1.41" evidence="1"/>
<sequence>MKEYDYIKREIKNLLDADRYIHSLGVEKEAVKLGERYGVDIEKCKTAALIHDCQKNLKDKDLIEKALFYRINIDKIQIKSPQLLHGPVGALYSKEKFEIDDEDILNAVYYHTTGRDNMSMLEKIIYIADIIEENRNYFKGLDEIRNQAYIDINKALIMSADSTITYILQRKNLIHPLTIEFRNSLILEVESYEKKEKKSF</sequence>
<keyword evidence="4 8" id="KW-0378">Hydrolase</keyword>
<keyword evidence="9" id="KW-1185">Reference proteome</keyword>
<gene>
    <name evidence="8" type="ORF">SAMN05443428_11640</name>
</gene>
<dbReference type="RefSeq" id="WP_242948735.1">
    <property type="nucleotide sequence ID" value="NZ_FUYH01000016.1"/>
</dbReference>
<evidence type="ECO:0000256" key="5">
    <source>
        <dbReference type="ARBA" id="ARBA00023004"/>
    </source>
</evidence>
<protein>
    <recommendedName>
        <fullName evidence="1">bis(5'-nucleosyl)-tetraphosphatase (symmetrical)</fullName>
        <ecNumber evidence="1">3.6.1.41</ecNumber>
    </recommendedName>
</protein>
<dbReference type="Pfam" id="PF01966">
    <property type="entry name" value="HD"/>
    <property type="match status" value="1"/>
</dbReference>
<evidence type="ECO:0000313" key="8">
    <source>
        <dbReference type="EMBL" id="SKA94646.1"/>
    </source>
</evidence>
<evidence type="ECO:0000256" key="2">
    <source>
        <dbReference type="ARBA" id="ARBA00022723"/>
    </source>
</evidence>
<dbReference type="InterPro" id="IPR051094">
    <property type="entry name" value="Diverse_Catalytic_Enzymes"/>
</dbReference>
<keyword evidence="5" id="KW-0408">Iron</keyword>
<dbReference type="PANTHER" id="PTHR35795:SF1">
    <property type="entry name" value="BIS(5'-NUCLEOSYL)-TETRAPHOSPHATASE, SYMMETRICAL"/>
    <property type="match status" value="1"/>
</dbReference>
<dbReference type="SUPFAM" id="SSF109604">
    <property type="entry name" value="HD-domain/PDEase-like"/>
    <property type="match status" value="1"/>
</dbReference>
<evidence type="ECO:0000259" key="7">
    <source>
        <dbReference type="Pfam" id="PF01966"/>
    </source>
</evidence>